<feature type="region of interest" description="Disordered" evidence="1">
    <location>
        <begin position="410"/>
        <end position="430"/>
    </location>
</feature>
<evidence type="ECO:0000313" key="3">
    <source>
        <dbReference type="Proteomes" id="UP001196413"/>
    </source>
</evidence>
<feature type="region of interest" description="Disordered" evidence="1">
    <location>
        <begin position="154"/>
        <end position="228"/>
    </location>
</feature>
<gene>
    <name evidence="2" type="ORF">KIN20_026660</name>
</gene>
<dbReference type="EMBL" id="JAHQIW010005456">
    <property type="protein sequence ID" value="KAJ1366074.1"/>
    <property type="molecule type" value="Genomic_DNA"/>
</dbReference>
<protein>
    <submittedName>
        <fullName evidence="2">Uncharacterized protein</fullName>
    </submittedName>
</protein>
<feature type="compositionally biased region" description="Polar residues" evidence="1">
    <location>
        <begin position="167"/>
        <end position="184"/>
    </location>
</feature>
<accession>A0AAD5QYG5</accession>
<evidence type="ECO:0000313" key="2">
    <source>
        <dbReference type="EMBL" id="KAJ1366074.1"/>
    </source>
</evidence>
<sequence length="484" mass="53928">MMSNFSGKDVKMSRKTFIPPWRPYERVPHVLGRGSRRSLRSGWDSTRRQSHVNKDVGSAPVDDETLQWYGGDHLQPTEASQIAHGRITQRVGLFHNAKNSHVVVNNISSAVRKTSSKQIGRLVAPERYATQAETASDDGQSGRNYQFVAEKSMANQKYPQRQEEFSYRTSVGSERSNHLPQPISNRREHKTSVNPRVAFAVPEPGMDGSARSTHKSSEISTLDGDDSSRFGFSHDDVTMEPRFCSSIGGLAMRQREGMCTPSSRHAIDPVPRKAENDSTFSDLARRILSALPPIYLRDDHHEKYDTVAIRLLNQSIKRGDSISGSSSHIFRSFLDCTGGISTERNQVWEDNACENIFQNDLFDNGNASAVQPITPELEKLFNRTVIEANADAHNELFKFTNNRKHGVSSFMTPSSVGSPPFQSSAPSSNNNHAFLARNGPFFRSECDREQSSSSSACSSDNEENTERYRTWISVDSSAGGSRCL</sequence>
<evidence type="ECO:0000256" key="1">
    <source>
        <dbReference type="SAM" id="MobiDB-lite"/>
    </source>
</evidence>
<keyword evidence="3" id="KW-1185">Reference proteome</keyword>
<name>A0AAD5QYG5_PARTN</name>
<organism evidence="2 3">
    <name type="scientific">Parelaphostrongylus tenuis</name>
    <name type="common">Meningeal worm</name>
    <dbReference type="NCBI Taxonomy" id="148309"/>
    <lineage>
        <taxon>Eukaryota</taxon>
        <taxon>Metazoa</taxon>
        <taxon>Ecdysozoa</taxon>
        <taxon>Nematoda</taxon>
        <taxon>Chromadorea</taxon>
        <taxon>Rhabditida</taxon>
        <taxon>Rhabditina</taxon>
        <taxon>Rhabditomorpha</taxon>
        <taxon>Strongyloidea</taxon>
        <taxon>Metastrongylidae</taxon>
        <taxon>Parelaphostrongylus</taxon>
    </lineage>
</organism>
<feature type="region of interest" description="Disordered" evidence="1">
    <location>
        <begin position="35"/>
        <end position="59"/>
    </location>
</feature>
<dbReference type="AlphaFoldDB" id="A0AAD5QYG5"/>
<reference evidence="2" key="1">
    <citation type="submission" date="2021-06" db="EMBL/GenBank/DDBJ databases">
        <title>Parelaphostrongylus tenuis whole genome reference sequence.</title>
        <authorList>
            <person name="Garwood T.J."/>
            <person name="Larsen P.A."/>
            <person name="Fountain-Jones N.M."/>
            <person name="Garbe J.R."/>
            <person name="Macchietto M.G."/>
            <person name="Kania S.A."/>
            <person name="Gerhold R.W."/>
            <person name="Richards J.E."/>
            <person name="Wolf T.M."/>
        </authorList>
    </citation>
    <scope>NUCLEOTIDE SEQUENCE</scope>
    <source>
        <strain evidence="2">MNPRO001-30</strain>
        <tissue evidence="2">Meninges</tissue>
    </source>
</reference>
<comment type="caution">
    <text evidence="2">The sequence shown here is derived from an EMBL/GenBank/DDBJ whole genome shotgun (WGS) entry which is preliminary data.</text>
</comment>
<proteinExistence type="predicted"/>
<dbReference type="Proteomes" id="UP001196413">
    <property type="component" value="Unassembled WGS sequence"/>
</dbReference>